<keyword evidence="5" id="KW-1185">Reference proteome</keyword>
<dbReference type="eggNOG" id="COG0451">
    <property type="taxonomic scope" value="Bacteria"/>
</dbReference>
<proteinExistence type="inferred from homology"/>
<comment type="caution">
    <text evidence="4">The sequence shown here is derived from an EMBL/GenBank/DDBJ whole genome shotgun (WGS) entry which is preliminary data.</text>
</comment>
<reference evidence="4 5" key="1">
    <citation type="submission" date="2013-08" db="EMBL/GenBank/DDBJ databases">
        <title>draft genome of Halomonas huanghegensis, strain BJGMM-B45T.</title>
        <authorList>
            <person name="Miao C."/>
            <person name="Wan Y."/>
            <person name="Jin W."/>
        </authorList>
    </citation>
    <scope>NUCLEOTIDE SEQUENCE [LARGE SCALE GENOMIC DNA]</scope>
    <source>
        <strain evidence="4 5">BJGMM-B45</strain>
    </source>
</reference>
<dbReference type="InterPro" id="IPR001509">
    <property type="entry name" value="Epimerase_deHydtase"/>
</dbReference>
<dbReference type="Gene3D" id="3.40.50.720">
    <property type="entry name" value="NAD(P)-binding Rossmann-like Domain"/>
    <property type="match status" value="1"/>
</dbReference>
<dbReference type="InterPro" id="IPR036291">
    <property type="entry name" value="NAD(P)-bd_dom_sf"/>
</dbReference>
<evidence type="ECO:0000256" key="1">
    <source>
        <dbReference type="ARBA" id="ARBA00005125"/>
    </source>
</evidence>
<comment type="similarity">
    <text evidence="2">Belongs to the NAD(P)-dependent epimerase/dehydratase family.</text>
</comment>
<dbReference type="AlphaFoldDB" id="W1NB80"/>
<dbReference type="STRING" id="1178482.AR456_10835"/>
<comment type="pathway">
    <text evidence="1">Bacterial outer membrane biogenesis; LPS O-antigen biosynthesis.</text>
</comment>
<gene>
    <name evidence="4" type="ORF">BJB45_15830</name>
</gene>
<accession>W1NB80</accession>
<dbReference type="SUPFAM" id="SSF51735">
    <property type="entry name" value="NAD(P)-binding Rossmann-fold domains"/>
    <property type="match status" value="1"/>
</dbReference>
<dbReference type="OrthoDB" id="9803010at2"/>
<dbReference type="PANTHER" id="PTHR43000">
    <property type="entry name" value="DTDP-D-GLUCOSE 4,6-DEHYDRATASE-RELATED"/>
    <property type="match status" value="1"/>
</dbReference>
<evidence type="ECO:0000259" key="3">
    <source>
        <dbReference type="Pfam" id="PF01370"/>
    </source>
</evidence>
<dbReference type="Pfam" id="PF01370">
    <property type="entry name" value="Epimerase"/>
    <property type="match status" value="1"/>
</dbReference>
<name>W1NB80_9GAMM</name>
<evidence type="ECO:0000256" key="2">
    <source>
        <dbReference type="ARBA" id="ARBA00007637"/>
    </source>
</evidence>
<evidence type="ECO:0000313" key="5">
    <source>
        <dbReference type="Proteomes" id="UP000019113"/>
    </source>
</evidence>
<dbReference type="RefSeq" id="WP_021817373.1">
    <property type="nucleotide sequence ID" value="NZ_AVBC01000014.1"/>
</dbReference>
<feature type="domain" description="NAD-dependent epimerase/dehydratase" evidence="3">
    <location>
        <begin position="3"/>
        <end position="244"/>
    </location>
</feature>
<dbReference type="KEGG" id="hhu:AR456_10835"/>
<organism evidence="4 5">
    <name type="scientific">Halomonas huangheensis</name>
    <dbReference type="NCBI Taxonomy" id="1178482"/>
    <lineage>
        <taxon>Bacteria</taxon>
        <taxon>Pseudomonadati</taxon>
        <taxon>Pseudomonadota</taxon>
        <taxon>Gammaproteobacteria</taxon>
        <taxon>Oceanospirillales</taxon>
        <taxon>Halomonadaceae</taxon>
        <taxon>Halomonas</taxon>
    </lineage>
</organism>
<dbReference type="CDD" id="cd08946">
    <property type="entry name" value="SDR_e"/>
    <property type="match status" value="1"/>
</dbReference>
<protein>
    <recommendedName>
        <fullName evidence="3">NAD-dependent epimerase/dehydratase domain-containing protein</fullName>
    </recommendedName>
</protein>
<dbReference type="Proteomes" id="UP000019113">
    <property type="component" value="Unassembled WGS sequence"/>
</dbReference>
<dbReference type="EMBL" id="AVBC01000014">
    <property type="protein sequence ID" value="ERL52748.1"/>
    <property type="molecule type" value="Genomic_DNA"/>
</dbReference>
<dbReference type="PATRIC" id="fig|1178482.3.peg.425"/>
<sequence length="317" mass="35224">MAVLITGGLGHVGSWVATHLARGGKKVIICDMAAAHFERMGLDYLEEVRDNIVLEAVDVLDTHTLFETFLRYRDELEGVIHGVSVIAGPTFKTRPFRHLSINAMGTLNVYETCRLLGIKRVVNMSSGAVYGDAEGPQHESTPYKATDLYGATKISAELYGDQYSETFDMDIRQARLFFVYGPGKKPSHMHAVYQAMFGPLEGLKSVHAANGQDQVTDWTHVEDTAQGVVRLFETPNVPHRHYNISCGVAVSHQSIIDNVTALLGHDSDMQLGRGPFVVRGAPLDIQRAREDLGFEPRYPDIREGLEDYHRWLTAQSV</sequence>
<evidence type="ECO:0000313" key="4">
    <source>
        <dbReference type="EMBL" id="ERL52748.1"/>
    </source>
</evidence>